<proteinExistence type="predicted"/>
<sequence>MTKKPVMVKMSHIREAKMCSRGARAFFENHGLDWNAFLHEGIDAEKLKATGDFMALQVVKVAENGR</sequence>
<protein>
    <recommendedName>
        <fullName evidence="2">Tail assembly protein</fullName>
    </recommendedName>
</protein>
<evidence type="ECO:0000313" key="1">
    <source>
        <dbReference type="EMBL" id="XCB08973.1"/>
    </source>
</evidence>
<reference evidence="1" key="1">
    <citation type="submission" date="2024-06" db="EMBL/GenBank/DDBJ databases">
        <authorList>
            <person name="Cheng P."/>
            <person name="A X."/>
        </authorList>
    </citation>
    <scope>NUCLEOTIDE SEQUENCE</scope>
</reference>
<name>A0AAU7YTX1_9CAUD</name>
<evidence type="ECO:0008006" key="2">
    <source>
        <dbReference type="Google" id="ProtNLM"/>
    </source>
</evidence>
<organism evidence="1">
    <name type="scientific">Stenotrophomonas phage vB_SmaS_QH3</name>
    <dbReference type="NCBI Taxonomy" id="3229738"/>
    <lineage>
        <taxon>Viruses</taxon>
        <taxon>Duplodnaviria</taxon>
        <taxon>Heunggongvirae</taxon>
        <taxon>Uroviricota</taxon>
        <taxon>Caudoviricetes</taxon>
        <taxon>Jondennisvirinae</taxon>
        <taxon>Septimatrevirus</taxon>
    </lineage>
</organism>
<accession>A0AAU7YTX1</accession>
<dbReference type="EMBL" id="PP932004">
    <property type="protein sequence ID" value="XCB08973.1"/>
    <property type="molecule type" value="Genomic_DNA"/>
</dbReference>